<keyword evidence="3" id="KW-1185">Reference proteome</keyword>
<dbReference type="AlphaFoldDB" id="A0A375YZ08"/>
<gene>
    <name evidence="2" type="ORF">MSP7336_02376</name>
</gene>
<dbReference type="Gene3D" id="1.20.120.520">
    <property type="entry name" value="nmb1532 protein domain like"/>
    <property type="match status" value="1"/>
</dbReference>
<protein>
    <submittedName>
        <fullName evidence="2">Hemerythrin HHE cation binding domain-containing protein [Nocardioides sp. JS614]</fullName>
    </submittedName>
</protein>
<proteinExistence type="predicted"/>
<dbReference type="Proteomes" id="UP000252015">
    <property type="component" value="Unassembled WGS sequence"/>
</dbReference>
<accession>A0A375YZ08</accession>
<evidence type="ECO:0000313" key="3">
    <source>
        <dbReference type="Proteomes" id="UP000252015"/>
    </source>
</evidence>
<organism evidence="2 3">
    <name type="scientific">Mycobacterium shimoidei</name>
    <dbReference type="NCBI Taxonomy" id="29313"/>
    <lineage>
        <taxon>Bacteria</taxon>
        <taxon>Bacillati</taxon>
        <taxon>Actinomycetota</taxon>
        <taxon>Actinomycetes</taxon>
        <taxon>Mycobacteriales</taxon>
        <taxon>Mycobacteriaceae</taxon>
        <taxon>Mycobacterium</taxon>
    </lineage>
</organism>
<reference evidence="2 3" key="1">
    <citation type="submission" date="2018-05" db="EMBL/GenBank/DDBJ databases">
        <authorList>
            <consortium name="IHU Genomes"/>
        </authorList>
    </citation>
    <scope>NUCLEOTIDE SEQUENCE [LARGE SCALE GENOMIC DNA]</scope>
    <source>
        <strain evidence="2 3">P7336</strain>
    </source>
</reference>
<sequence>MPDNTLSAALEREHREIDRSIESFIEALNSRDGGAVQPELLTAALDALRRHIYLEEAILFPPLREAGMVMPIFVMTREHGELWRTVDTLTEMLADGSANGQLADTCHQLLGQLEQHNSKEEPVIYPHADADLPPQVRDELARFIDTGRIPVGWICQQAAT</sequence>
<dbReference type="RefSeq" id="WP_113963768.1">
    <property type="nucleotide sequence ID" value="NZ_UEGW01000001.1"/>
</dbReference>
<dbReference type="Pfam" id="PF01814">
    <property type="entry name" value="Hemerythrin"/>
    <property type="match status" value="1"/>
</dbReference>
<evidence type="ECO:0000259" key="1">
    <source>
        <dbReference type="Pfam" id="PF01814"/>
    </source>
</evidence>
<dbReference type="STRING" id="29313.BHQ16_08255"/>
<evidence type="ECO:0000313" key="2">
    <source>
        <dbReference type="EMBL" id="SRX94128.1"/>
    </source>
</evidence>
<feature type="domain" description="Hemerythrin-like" evidence="1">
    <location>
        <begin position="7"/>
        <end position="127"/>
    </location>
</feature>
<dbReference type="InterPro" id="IPR012312">
    <property type="entry name" value="Hemerythrin-like"/>
</dbReference>
<name>A0A375YZ08_MYCSH</name>
<dbReference type="EMBL" id="UEGW01000001">
    <property type="protein sequence ID" value="SRX94128.1"/>
    <property type="molecule type" value="Genomic_DNA"/>
</dbReference>